<keyword evidence="2" id="KW-1185">Reference proteome</keyword>
<evidence type="ECO:0000313" key="1">
    <source>
        <dbReference type="EMBL" id="KRY89161.1"/>
    </source>
</evidence>
<name>A0A0V1FT63_TRIPS</name>
<sequence length="91" mass="10292">MLNTALRHSAEIQKRFFLYCKENIGLTAALDNLLTFLASRPTHHTYVGHIRLKIRSNNDHRLDSVAPFRFFHPSSPLHIISQDVGAPLGDA</sequence>
<dbReference type="AlphaFoldDB" id="A0A0V1FT63"/>
<proteinExistence type="predicted"/>
<gene>
    <name evidence="1" type="ORF">T4D_5835</name>
</gene>
<comment type="caution">
    <text evidence="1">The sequence shown here is derived from an EMBL/GenBank/DDBJ whole genome shotgun (WGS) entry which is preliminary data.</text>
</comment>
<evidence type="ECO:0000313" key="2">
    <source>
        <dbReference type="Proteomes" id="UP000054995"/>
    </source>
</evidence>
<organism evidence="1 2">
    <name type="scientific">Trichinella pseudospiralis</name>
    <name type="common">Parasitic roundworm</name>
    <dbReference type="NCBI Taxonomy" id="6337"/>
    <lineage>
        <taxon>Eukaryota</taxon>
        <taxon>Metazoa</taxon>
        <taxon>Ecdysozoa</taxon>
        <taxon>Nematoda</taxon>
        <taxon>Enoplea</taxon>
        <taxon>Dorylaimia</taxon>
        <taxon>Trichinellida</taxon>
        <taxon>Trichinellidae</taxon>
        <taxon>Trichinella</taxon>
    </lineage>
</organism>
<protein>
    <submittedName>
        <fullName evidence="1">Uncharacterized protein</fullName>
    </submittedName>
</protein>
<reference evidence="1 2" key="1">
    <citation type="submission" date="2015-01" db="EMBL/GenBank/DDBJ databases">
        <title>Evolution of Trichinella species and genotypes.</title>
        <authorList>
            <person name="Korhonen P.K."/>
            <person name="Edoardo P."/>
            <person name="Giuseppe L.R."/>
            <person name="Gasser R.B."/>
        </authorList>
    </citation>
    <scope>NUCLEOTIDE SEQUENCE [LARGE SCALE GENOMIC DNA]</scope>
    <source>
        <strain evidence="1">ISS470</strain>
    </source>
</reference>
<dbReference type="Proteomes" id="UP000054995">
    <property type="component" value="Unassembled WGS sequence"/>
</dbReference>
<dbReference type="EMBL" id="JYDT01000034">
    <property type="protein sequence ID" value="KRY89161.1"/>
    <property type="molecule type" value="Genomic_DNA"/>
</dbReference>
<accession>A0A0V1FT63</accession>